<dbReference type="RefSeq" id="WP_126777074.1">
    <property type="nucleotide sequence ID" value="NZ_PIPM01000007.1"/>
</dbReference>
<dbReference type="OrthoDB" id="9796171at2"/>
<feature type="domain" description="N-acetyltransferase" evidence="1">
    <location>
        <begin position="7"/>
        <end position="146"/>
    </location>
</feature>
<dbReference type="Pfam" id="PF13673">
    <property type="entry name" value="Acetyltransf_10"/>
    <property type="match status" value="1"/>
</dbReference>
<dbReference type="InterPro" id="IPR000182">
    <property type="entry name" value="GNAT_dom"/>
</dbReference>
<dbReference type="EMBL" id="PIPM01000007">
    <property type="protein sequence ID" value="RUO32690.1"/>
    <property type="molecule type" value="Genomic_DNA"/>
</dbReference>
<accession>A0A432WFW3</accession>
<evidence type="ECO:0000313" key="3">
    <source>
        <dbReference type="Proteomes" id="UP000288405"/>
    </source>
</evidence>
<keyword evidence="2" id="KW-0808">Transferase</keyword>
<dbReference type="Proteomes" id="UP000288405">
    <property type="component" value="Unassembled WGS sequence"/>
</dbReference>
<dbReference type="PROSITE" id="PS51186">
    <property type="entry name" value="GNAT"/>
    <property type="match status" value="1"/>
</dbReference>
<dbReference type="GO" id="GO:0016747">
    <property type="term" value="F:acyltransferase activity, transferring groups other than amino-acyl groups"/>
    <property type="evidence" value="ECO:0007669"/>
    <property type="project" value="InterPro"/>
</dbReference>
<dbReference type="AlphaFoldDB" id="A0A432WFW3"/>
<reference evidence="2 3" key="1">
    <citation type="journal article" date="2011" name="Front. Microbiol.">
        <title>Genomic signatures of strain selection and enhancement in Bacillus atrophaeus var. globigii, a historical biowarfare simulant.</title>
        <authorList>
            <person name="Gibbons H.S."/>
            <person name="Broomall S.M."/>
            <person name="McNew L.A."/>
            <person name="Daligault H."/>
            <person name="Chapman C."/>
            <person name="Bruce D."/>
            <person name="Karavis M."/>
            <person name="Krepps M."/>
            <person name="McGregor P.A."/>
            <person name="Hong C."/>
            <person name="Park K.H."/>
            <person name="Akmal A."/>
            <person name="Feldman A."/>
            <person name="Lin J.S."/>
            <person name="Chang W.E."/>
            <person name="Higgs B.W."/>
            <person name="Demirev P."/>
            <person name="Lindquist J."/>
            <person name="Liem A."/>
            <person name="Fochler E."/>
            <person name="Read T.D."/>
            <person name="Tapia R."/>
            <person name="Johnson S."/>
            <person name="Bishop-Lilly K.A."/>
            <person name="Detter C."/>
            <person name="Han C."/>
            <person name="Sozhamannan S."/>
            <person name="Rosenzweig C.N."/>
            <person name="Skowronski E.W."/>
        </authorList>
    </citation>
    <scope>NUCLEOTIDE SEQUENCE [LARGE SCALE GENOMIC DNA]</scope>
    <source>
        <strain evidence="2 3">GYP-17</strain>
    </source>
</reference>
<keyword evidence="3" id="KW-1185">Reference proteome</keyword>
<dbReference type="InterPro" id="IPR016181">
    <property type="entry name" value="Acyl_CoA_acyltransferase"/>
</dbReference>
<protein>
    <submittedName>
        <fullName evidence="2">GNAT family N-acetyltransferase</fullName>
    </submittedName>
</protein>
<evidence type="ECO:0000313" key="2">
    <source>
        <dbReference type="EMBL" id="RUO32690.1"/>
    </source>
</evidence>
<dbReference type="CDD" id="cd04301">
    <property type="entry name" value="NAT_SF"/>
    <property type="match status" value="1"/>
</dbReference>
<comment type="caution">
    <text evidence="2">The sequence shown here is derived from an EMBL/GenBank/DDBJ whole genome shotgun (WGS) entry which is preliminary data.</text>
</comment>
<dbReference type="Gene3D" id="3.40.630.30">
    <property type="match status" value="1"/>
</dbReference>
<sequence length="146" mass="16972">MLQFTVSTFQELSNDLVHDIFRLRQDIFIVEQNCPYPDIDGVDPDWLHLCGFDDQGLVAYARLLCSNREPSHIGRVVVHERGRGKSYGRELMQRAMVEVIERAPDKPIELNAQSYLLEFYTSLGFHVIGDEYLEDGIPHRHMEFHP</sequence>
<organism evidence="2 3">
    <name type="scientific">Aliidiomarina sanyensis</name>
    <dbReference type="NCBI Taxonomy" id="1249555"/>
    <lineage>
        <taxon>Bacteria</taxon>
        <taxon>Pseudomonadati</taxon>
        <taxon>Pseudomonadota</taxon>
        <taxon>Gammaproteobacteria</taxon>
        <taxon>Alteromonadales</taxon>
        <taxon>Idiomarinaceae</taxon>
        <taxon>Aliidiomarina</taxon>
    </lineage>
</organism>
<evidence type="ECO:0000259" key="1">
    <source>
        <dbReference type="PROSITE" id="PS51186"/>
    </source>
</evidence>
<dbReference type="SUPFAM" id="SSF55729">
    <property type="entry name" value="Acyl-CoA N-acyltransferases (Nat)"/>
    <property type="match status" value="1"/>
</dbReference>
<gene>
    <name evidence="2" type="ORF">CWE11_07905</name>
</gene>
<name>A0A432WFW3_9GAMM</name>
<proteinExistence type="predicted"/>